<accession>A0A6J4TP90</accession>
<protein>
    <submittedName>
        <fullName evidence="1">Uncharacterized protein</fullName>
    </submittedName>
</protein>
<gene>
    <name evidence="1" type="ORF">AVDCRST_MAG91-2621</name>
</gene>
<feature type="non-terminal residue" evidence="1">
    <location>
        <position position="29"/>
    </location>
</feature>
<reference evidence="1" key="1">
    <citation type="submission" date="2020-02" db="EMBL/GenBank/DDBJ databases">
        <authorList>
            <person name="Meier V. D."/>
        </authorList>
    </citation>
    <scope>NUCLEOTIDE SEQUENCE</scope>
    <source>
        <strain evidence="1">AVDCRST_MAG91</strain>
    </source>
</reference>
<dbReference type="AlphaFoldDB" id="A0A6J4TP90"/>
<dbReference type="EMBL" id="CADCVX010000466">
    <property type="protein sequence ID" value="CAA9526980.1"/>
    <property type="molecule type" value="Genomic_DNA"/>
</dbReference>
<evidence type="ECO:0000313" key="1">
    <source>
        <dbReference type="EMBL" id="CAA9526980.1"/>
    </source>
</evidence>
<sequence length="29" mass="2984">MRLAARGEGVTADGRFVPLAAPGDTLLDN</sequence>
<name>A0A6J4TP90_9SPHN</name>
<organism evidence="1">
    <name type="scientific">uncultured Sphingomonadaceae bacterium</name>
    <dbReference type="NCBI Taxonomy" id="169976"/>
    <lineage>
        <taxon>Bacteria</taxon>
        <taxon>Pseudomonadati</taxon>
        <taxon>Pseudomonadota</taxon>
        <taxon>Alphaproteobacteria</taxon>
        <taxon>Sphingomonadales</taxon>
        <taxon>Sphingomonadaceae</taxon>
        <taxon>environmental samples</taxon>
    </lineage>
</organism>
<proteinExistence type="predicted"/>